<sequence>MSKSVLGSLIAEKHGLTKGEADKIVETMLEGIKSALVSQGQITFVGFGRFHVEERAARQGRNPSTGETVQVAASKVVRFKAGEPLKAAVNQK</sequence>
<comment type="similarity">
    <text evidence="1 4">Belongs to the bacterial histone-like protein family.</text>
</comment>
<proteinExistence type="inferred from homology"/>
<dbReference type="Proteomes" id="UP000701702">
    <property type="component" value="Unassembled WGS sequence"/>
</dbReference>
<keyword evidence="2" id="KW-0226">DNA condensation</keyword>
<dbReference type="PANTHER" id="PTHR33175:SF3">
    <property type="entry name" value="DNA-BINDING PROTEIN HU-BETA"/>
    <property type="match status" value="1"/>
</dbReference>
<dbReference type="Gene3D" id="4.10.520.10">
    <property type="entry name" value="IHF-like DNA-binding proteins"/>
    <property type="match status" value="1"/>
</dbReference>
<dbReference type="SMART" id="SM00411">
    <property type="entry name" value="BHL"/>
    <property type="match status" value="1"/>
</dbReference>
<dbReference type="RefSeq" id="WP_224001249.1">
    <property type="nucleotide sequence ID" value="NZ_CAJZAF010000007.1"/>
</dbReference>
<dbReference type="PANTHER" id="PTHR33175">
    <property type="entry name" value="DNA-BINDING PROTEIN HU"/>
    <property type="match status" value="1"/>
</dbReference>
<dbReference type="SUPFAM" id="SSF47729">
    <property type="entry name" value="IHF-like DNA-binding proteins"/>
    <property type="match status" value="1"/>
</dbReference>
<accession>A0ABM8WQS1</accession>
<name>A0ABM8WQS1_9BURK</name>
<evidence type="ECO:0000256" key="3">
    <source>
        <dbReference type="ARBA" id="ARBA00023125"/>
    </source>
</evidence>
<dbReference type="Pfam" id="PF00216">
    <property type="entry name" value="Bac_DNA_binding"/>
    <property type="match status" value="1"/>
</dbReference>
<dbReference type="PROSITE" id="PS00045">
    <property type="entry name" value="HISTONE_LIKE"/>
    <property type="match status" value="1"/>
</dbReference>
<reference evidence="5 6" key="1">
    <citation type="submission" date="2021-08" db="EMBL/GenBank/DDBJ databases">
        <authorList>
            <person name="Peeters C."/>
        </authorList>
    </citation>
    <scope>NUCLEOTIDE SEQUENCE [LARGE SCALE GENOMIC DNA]</scope>
    <source>
        <strain evidence="5 6">LMG 23994</strain>
    </source>
</reference>
<dbReference type="InterPro" id="IPR010992">
    <property type="entry name" value="IHF-like_DNA-bd_dom_sf"/>
</dbReference>
<dbReference type="CDD" id="cd13831">
    <property type="entry name" value="HU"/>
    <property type="match status" value="1"/>
</dbReference>
<dbReference type="PRINTS" id="PR01727">
    <property type="entry name" value="DNABINDINGHU"/>
</dbReference>
<dbReference type="GO" id="GO:0003677">
    <property type="term" value="F:DNA binding"/>
    <property type="evidence" value="ECO:0007669"/>
    <property type="project" value="UniProtKB-KW"/>
</dbReference>
<dbReference type="EMBL" id="CAJZAF010000007">
    <property type="protein sequence ID" value="CAG9169797.1"/>
    <property type="molecule type" value="Genomic_DNA"/>
</dbReference>
<gene>
    <name evidence="5" type="primary">hup</name>
    <name evidence="5" type="ORF">LMG23994_01668</name>
</gene>
<keyword evidence="6" id="KW-1185">Reference proteome</keyword>
<dbReference type="InterPro" id="IPR020816">
    <property type="entry name" value="Histone-like_DNA-bd_CS"/>
</dbReference>
<keyword evidence="3 5" id="KW-0238">DNA-binding</keyword>
<evidence type="ECO:0000313" key="5">
    <source>
        <dbReference type="EMBL" id="CAG9169797.1"/>
    </source>
</evidence>
<comment type="caution">
    <text evidence="5">The sequence shown here is derived from an EMBL/GenBank/DDBJ whole genome shotgun (WGS) entry which is preliminary data.</text>
</comment>
<protein>
    <submittedName>
        <fullName evidence="5">DNA-binding protein HU</fullName>
    </submittedName>
</protein>
<dbReference type="InterPro" id="IPR000119">
    <property type="entry name" value="Hist_DNA-bd"/>
</dbReference>
<evidence type="ECO:0000313" key="6">
    <source>
        <dbReference type="Proteomes" id="UP000701702"/>
    </source>
</evidence>
<evidence type="ECO:0000256" key="4">
    <source>
        <dbReference type="RuleBase" id="RU003939"/>
    </source>
</evidence>
<evidence type="ECO:0000256" key="1">
    <source>
        <dbReference type="ARBA" id="ARBA00010529"/>
    </source>
</evidence>
<organism evidence="5 6">
    <name type="scientific">Cupriavidus pinatubonensis</name>
    <dbReference type="NCBI Taxonomy" id="248026"/>
    <lineage>
        <taxon>Bacteria</taxon>
        <taxon>Pseudomonadati</taxon>
        <taxon>Pseudomonadota</taxon>
        <taxon>Betaproteobacteria</taxon>
        <taxon>Burkholderiales</taxon>
        <taxon>Burkholderiaceae</taxon>
        <taxon>Cupriavidus</taxon>
    </lineage>
</organism>
<evidence type="ECO:0000256" key="2">
    <source>
        <dbReference type="ARBA" id="ARBA00023067"/>
    </source>
</evidence>